<keyword evidence="1 2" id="KW-0238">DNA-binding</keyword>
<dbReference type="Gene3D" id="1.10.357.10">
    <property type="entry name" value="Tetracycline Repressor, domain 2"/>
    <property type="match status" value="1"/>
</dbReference>
<dbReference type="SUPFAM" id="SSF46689">
    <property type="entry name" value="Homeodomain-like"/>
    <property type="match status" value="1"/>
</dbReference>
<dbReference type="Pfam" id="PF00440">
    <property type="entry name" value="TetR_N"/>
    <property type="match status" value="1"/>
</dbReference>
<dbReference type="InterPro" id="IPR050109">
    <property type="entry name" value="HTH-type_TetR-like_transc_reg"/>
</dbReference>
<dbReference type="SUPFAM" id="SSF48498">
    <property type="entry name" value="Tetracyclin repressor-like, C-terminal domain"/>
    <property type="match status" value="1"/>
</dbReference>
<dbReference type="RefSeq" id="WP_219764762.1">
    <property type="nucleotide sequence ID" value="NZ_JAHYBZ010000007.1"/>
</dbReference>
<dbReference type="PANTHER" id="PTHR30055">
    <property type="entry name" value="HTH-TYPE TRANSCRIPTIONAL REGULATOR RUTR"/>
    <property type="match status" value="1"/>
</dbReference>
<dbReference type="PROSITE" id="PS50977">
    <property type="entry name" value="HTH_TETR_2"/>
    <property type="match status" value="1"/>
</dbReference>
<keyword evidence="5" id="KW-1185">Reference proteome</keyword>
<dbReference type="InterPro" id="IPR036271">
    <property type="entry name" value="Tet_transcr_reg_TetR-rel_C_sf"/>
</dbReference>
<sequence>MSATACPAETYRSPKRAAVLDAAGKLFLDNGYAAVSMDAVARQAGVSKATLYAYFTSKEALFAAVVANRCTAMAETLELAAVHDAPLDLALRRLGRHLLDFFLAPQVVTMFRIALGEGTRFPDLARAYYAAGPLAGRDRVTAWMEEEKRRFRLRADADPRLAAEHFISMLRGTVLLRGALGIPPTPSEAELDAAAAAAAEVIRRAYGAESGAEPATR</sequence>
<accession>A0ABS7ACX4</accession>
<name>A0ABS7ACX4_9PROT</name>
<dbReference type="PRINTS" id="PR00455">
    <property type="entry name" value="HTHTETR"/>
</dbReference>
<dbReference type="InterPro" id="IPR023772">
    <property type="entry name" value="DNA-bd_HTH_TetR-type_CS"/>
</dbReference>
<proteinExistence type="predicted"/>
<organism evidence="4 5">
    <name type="scientific">Roseomonas alba</name>
    <dbReference type="NCBI Taxonomy" id="2846776"/>
    <lineage>
        <taxon>Bacteria</taxon>
        <taxon>Pseudomonadati</taxon>
        <taxon>Pseudomonadota</taxon>
        <taxon>Alphaproteobacteria</taxon>
        <taxon>Acetobacterales</taxon>
        <taxon>Roseomonadaceae</taxon>
        <taxon>Roseomonas</taxon>
    </lineage>
</organism>
<feature type="DNA-binding region" description="H-T-H motif" evidence="2">
    <location>
        <begin position="36"/>
        <end position="55"/>
    </location>
</feature>
<dbReference type="PROSITE" id="PS01081">
    <property type="entry name" value="HTH_TETR_1"/>
    <property type="match status" value="1"/>
</dbReference>
<gene>
    <name evidence="4" type="ORF">KPL78_20015</name>
</gene>
<dbReference type="Pfam" id="PF14246">
    <property type="entry name" value="TetR_C_7"/>
    <property type="match status" value="1"/>
</dbReference>
<evidence type="ECO:0000313" key="5">
    <source>
        <dbReference type="Proteomes" id="UP001196565"/>
    </source>
</evidence>
<dbReference type="InterPro" id="IPR009057">
    <property type="entry name" value="Homeodomain-like_sf"/>
</dbReference>
<protein>
    <submittedName>
        <fullName evidence="4">TetR/AcrR family transcriptional regulator</fullName>
    </submittedName>
</protein>
<dbReference type="PANTHER" id="PTHR30055:SF146">
    <property type="entry name" value="HTH-TYPE TRANSCRIPTIONAL DUAL REGULATOR CECR"/>
    <property type="match status" value="1"/>
</dbReference>
<comment type="caution">
    <text evidence="4">The sequence shown here is derived from an EMBL/GenBank/DDBJ whole genome shotgun (WGS) entry which is preliminary data.</text>
</comment>
<dbReference type="EMBL" id="JAHYBZ010000007">
    <property type="protein sequence ID" value="MBW6400156.1"/>
    <property type="molecule type" value="Genomic_DNA"/>
</dbReference>
<evidence type="ECO:0000313" key="4">
    <source>
        <dbReference type="EMBL" id="MBW6400156.1"/>
    </source>
</evidence>
<dbReference type="Gene3D" id="1.10.10.60">
    <property type="entry name" value="Homeodomain-like"/>
    <property type="match status" value="1"/>
</dbReference>
<evidence type="ECO:0000256" key="2">
    <source>
        <dbReference type="PROSITE-ProRule" id="PRU00335"/>
    </source>
</evidence>
<evidence type="ECO:0000256" key="1">
    <source>
        <dbReference type="ARBA" id="ARBA00023125"/>
    </source>
</evidence>
<dbReference type="Proteomes" id="UP001196565">
    <property type="component" value="Unassembled WGS sequence"/>
</dbReference>
<dbReference type="InterPro" id="IPR039536">
    <property type="entry name" value="TetR_C_Proteobacteria"/>
</dbReference>
<reference evidence="4 5" key="1">
    <citation type="submission" date="2021-07" db="EMBL/GenBank/DDBJ databases">
        <authorList>
            <person name="So Y."/>
        </authorList>
    </citation>
    <scope>NUCLEOTIDE SEQUENCE [LARGE SCALE GENOMIC DNA]</scope>
    <source>
        <strain evidence="4 5">HJA6</strain>
    </source>
</reference>
<dbReference type="InterPro" id="IPR001647">
    <property type="entry name" value="HTH_TetR"/>
</dbReference>
<feature type="domain" description="HTH tetR-type" evidence="3">
    <location>
        <begin position="13"/>
        <end position="73"/>
    </location>
</feature>
<evidence type="ECO:0000259" key="3">
    <source>
        <dbReference type="PROSITE" id="PS50977"/>
    </source>
</evidence>